<dbReference type="GO" id="GO:0004860">
    <property type="term" value="F:protein kinase inhibitor activity"/>
    <property type="evidence" value="ECO:0007669"/>
    <property type="project" value="UniProtKB-KW"/>
</dbReference>
<dbReference type="PANTHER" id="PTHR33142:SF8">
    <property type="entry name" value="CYCLIN-DEPENDENT PROTEIN KINASE INHIBITOR SMR9"/>
    <property type="match status" value="1"/>
</dbReference>
<keyword evidence="2" id="KW-0131">Cell cycle</keyword>
<comment type="caution">
    <text evidence="4">The sequence shown here is derived from an EMBL/GenBank/DDBJ whole genome shotgun (WGS) entry which is preliminary data.</text>
</comment>
<dbReference type="PANTHER" id="PTHR33142">
    <property type="entry name" value="CYCLIN-DEPENDENT PROTEIN KINASE INHIBITOR SMR13"/>
    <property type="match status" value="1"/>
</dbReference>
<dbReference type="GO" id="GO:0032875">
    <property type="term" value="P:regulation of DNA endoreduplication"/>
    <property type="evidence" value="ECO:0007669"/>
    <property type="project" value="InterPro"/>
</dbReference>
<protein>
    <submittedName>
        <fullName evidence="4">Uncharacterized protein</fullName>
    </submittedName>
</protein>
<sequence>MASTVVSKKRKANHMEGGEEESESPATPRAERFRIPEVRSCPPAPKRRRRFALRAGFESRRSITFFAPPEDLELYFCLALHNRSNPGPYNNIDPK</sequence>
<evidence type="ECO:0000256" key="3">
    <source>
        <dbReference type="SAM" id="MobiDB-lite"/>
    </source>
</evidence>
<dbReference type="Proteomes" id="UP001180020">
    <property type="component" value="Unassembled WGS sequence"/>
</dbReference>
<feature type="region of interest" description="Disordered" evidence="3">
    <location>
        <begin position="1"/>
        <end position="34"/>
    </location>
</feature>
<dbReference type="AlphaFoldDB" id="A0AAV9CG68"/>
<dbReference type="GO" id="GO:0005634">
    <property type="term" value="C:nucleus"/>
    <property type="evidence" value="ECO:0007669"/>
    <property type="project" value="TreeGrafter"/>
</dbReference>
<reference evidence="4" key="2">
    <citation type="submission" date="2023-06" db="EMBL/GenBank/DDBJ databases">
        <authorList>
            <person name="Ma L."/>
            <person name="Liu K.-W."/>
            <person name="Li Z."/>
            <person name="Hsiao Y.-Y."/>
            <person name="Qi Y."/>
            <person name="Fu T."/>
            <person name="Tang G."/>
            <person name="Zhang D."/>
            <person name="Sun W.-H."/>
            <person name="Liu D.-K."/>
            <person name="Li Y."/>
            <person name="Chen G.-Z."/>
            <person name="Liu X.-D."/>
            <person name="Liao X.-Y."/>
            <person name="Jiang Y.-T."/>
            <person name="Yu X."/>
            <person name="Hao Y."/>
            <person name="Huang J."/>
            <person name="Zhao X.-W."/>
            <person name="Ke S."/>
            <person name="Chen Y.-Y."/>
            <person name="Wu W.-L."/>
            <person name="Hsu J.-L."/>
            <person name="Lin Y.-F."/>
            <person name="Huang M.-D."/>
            <person name="Li C.-Y."/>
            <person name="Huang L."/>
            <person name="Wang Z.-W."/>
            <person name="Zhao X."/>
            <person name="Zhong W.-Y."/>
            <person name="Peng D.-H."/>
            <person name="Ahmad S."/>
            <person name="Lan S."/>
            <person name="Zhang J.-S."/>
            <person name="Tsai W.-C."/>
            <person name="Van De Peer Y."/>
            <person name="Liu Z.-J."/>
        </authorList>
    </citation>
    <scope>NUCLEOTIDE SEQUENCE</scope>
    <source>
        <strain evidence="4">CP</strain>
        <tissue evidence="4">Leaves</tissue>
    </source>
</reference>
<proteinExistence type="predicted"/>
<evidence type="ECO:0000313" key="5">
    <source>
        <dbReference type="Proteomes" id="UP001180020"/>
    </source>
</evidence>
<keyword evidence="5" id="KW-1185">Reference proteome</keyword>
<keyword evidence="1" id="KW-0649">Protein kinase inhibitor</keyword>
<gene>
    <name evidence="4" type="ORF">QJS10_CPB19g01083</name>
</gene>
<dbReference type="InterPro" id="IPR040389">
    <property type="entry name" value="SMR"/>
</dbReference>
<name>A0AAV9CG68_ACOCL</name>
<accession>A0AAV9CG68</accession>
<evidence type="ECO:0000256" key="2">
    <source>
        <dbReference type="ARBA" id="ARBA00023306"/>
    </source>
</evidence>
<evidence type="ECO:0000313" key="4">
    <source>
        <dbReference type="EMBL" id="KAK1287253.1"/>
    </source>
</evidence>
<reference evidence="4" key="1">
    <citation type="journal article" date="2023" name="Nat. Commun.">
        <title>Diploid and tetraploid genomes of Acorus and the evolution of monocots.</title>
        <authorList>
            <person name="Ma L."/>
            <person name="Liu K.W."/>
            <person name="Li Z."/>
            <person name="Hsiao Y.Y."/>
            <person name="Qi Y."/>
            <person name="Fu T."/>
            <person name="Tang G.D."/>
            <person name="Zhang D."/>
            <person name="Sun W.H."/>
            <person name="Liu D.K."/>
            <person name="Li Y."/>
            <person name="Chen G.Z."/>
            <person name="Liu X.D."/>
            <person name="Liao X.Y."/>
            <person name="Jiang Y.T."/>
            <person name="Yu X."/>
            <person name="Hao Y."/>
            <person name="Huang J."/>
            <person name="Zhao X.W."/>
            <person name="Ke S."/>
            <person name="Chen Y.Y."/>
            <person name="Wu W.L."/>
            <person name="Hsu J.L."/>
            <person name="Lin Y.F."/>
            <person name="Huang M.D."/>
            <person name="Li C.Y."/>
            <person name="Huang L."/>
            <person name="Wang Z.W."/>
            <person name="Zhao X."/>
            <person name="Zhong W.Y."/>
            <person name="Peng D.H."/>
            <person name="Ahmad S."/>
            <person name="Lan S."/>
            <person name="Zhang J.S."/>
            <person name="Tsai W.C."/>
            <person name="Van de Peer Y."/>
            <person name="Liu Z.J."/>
        </authorList>
    </citation>
    <scope>NUCLEOTIDE SEQUENCE</scope>
    <source>
        <strain evidence="4">CP</strain>
    </source>
</reference>
<dbReference type="EMBL" id="JAUJYO010000019">
    <property type="protein sequence ID" value="KAK1287253.1"/>
    <property type="molecule type" value="Genomic_DNA"/>
</dbReference>
<organism evidence="4 5">
    <name type="scientific">Acorus calamus</name>
    <name type="common">Sweet flag</name>
    <dbReference type="NCBI Taxonomy" id="4465"/>
    <lineage>
        <taxon>Eukaryota</taxon>
        <taxon>Viridiplantae</taxon>
        <taxon>Streptophyta</taxon>
        <taxon>Embryophyta</taxon>
        <taxon>Tracheophyta</taxon>
        <taxon>Spermatophyta</taxon>
        <taxon>Magnoliopsida</taxon>
        <taxon>Liliopsida</taxon>
        <taxon>Acoraceae</taxon>
        <taxon>Acorus</taxon>
    </lineage>
</organism>
<evidence type="ECO:0000256" key="1">
    <source>
        <dbReference type="ARBA" id="ARBA00023013"/>
    </source>
</evidence>